<dbReference type="InterPro" id="IPR036356">
    <property type="entry name" value="ERp29_C_sf"/>
</dbReference>
<proteinExistence type="predicted"/>
<accession>A0A1S3J0H1</accession>
<dbReference type="Gene3D" id="3.40.30.10">
    <property type="entry name" value="Glutaredoxin"/>
    <property type="match status" value="1"/>
</dbReference>
<dbReference type="SUPFAM" id="SSF52833">
    <property type="entry name" value="Thioredoxin-like"/>
    <property type="match status" value="1"/>
</dbReference>
<dbReference type="OrthoDB" id="417262at2759"/>
<dbReference type="Proteomes" id="UP000085678">
    <property type="component" value="Unplaced"/>
</dbReference>
<feature type="signal peptide" evidence="3">
    <location>
        <begin position="1"/>
        <end position="23"/>
    </location>
</feature>
<dbReference type="InterPro" id="IPR036249">
    <property type="entry name" value="Thioredoxin-like_sf"/>
</dbReference>
<evidence type="ECO:0000313" key="7">
    <source>
        <dbReference type="RefSeq" id="XP_013403746.1"/>
    </source>
</evidence>
<keyword evidence="6" id="KW-1185">Reference proteome</keyword>
<dbReference type="GO" id="GO:0009306">
    <property type="term" value="P:protein secretion"/>
    <property type="evidence" value="ECO:0007669"/>
    <property type="project" value="InterPro"/>
</dbReference>
<feature type="domain" description="ERp29 N-terminal" evidence="5">
    <location>
        <begin position="26"/>
        <end position="146"/>
    </location>
</feature>
<dbReference type="PANTHER" id="PTHR12211:SF0">
    <property type="entry name" value="ENDOPLASMIC RETICULUM RESIDENT PROTEIN 29"/>
    <property type="match status" value="1"/>
</dbReference>
<dbReference type="KEGG" id="lak:106169011"/>
<evidence type="ECO:0000256" key="3">
    <source>
        <dbReference type="SAM" id="SignalP"/>
    </source>
</evidence>
<dbReference type="InterPro" id="IPR016855">
    <property type="entry name" value="ERp29"/>
</dbReference>
<evidence type="ECO:0000259" key="5">
    <source>
        <dbReference type="Pfam" id="PF07912"/>
    </source>
</evidence>
<dbReference type="GO" id="GO:0005788">
    <property type="term" value="C:endoplasmic reticulum lumen"/>
    <property type="evidence" value="ECO:0007669"/>
    <property type="project" value="InterPro"/>
</dbReference>
<dbReference type="STRING" id="7574.A0A1S3J0H1"/>
<dbReference type="SUPFAM" id="SSF47933">
    <property type="entry name" value="ERP29 C domain-like"/>
    <property type="match status" value="1"/>
</dbReference>
<reference evidence="7" key="1">
    <citation type="submission" date="2025-08" db="UniProtKB">
        <authorList>
            <consortium name="RefSeq"/>
        </authorList>
    </citation>
    <scope>IDENTIFICATION</scope>
    <source>
        <tissue evidence="7">Gonads</tissue>
    </source>
</reference>
<evidence type="ECO:0000256" key="2">
    <source>
        <dbReference type="ARBA" id="ARBA00022824"/>
    </source>
</evidence>
<sequence length="250" mass="28158">MEGPDVNAVIFLLILSLSPAVNGELVKGSVQLNSGVFDKILSKQKAALVKFDETFPYGEKQDEFKKVAESSISQPDLLVAEVQVSDYGEKENSDLAERFNVKKEDFPVYKIFLNGKEQKTYTGSTTDSDAIRTFIMKESGLWLGLPACIEEFDKLVKELYEAGTAEQKLDVIKKAQKASEKVTDAQQNSAAIYIKTMQKIVEKGEDFVQSEMKRVEKLAEGKISDNKKQQLKDRLQILTSFQIVRERDEL</sequence>
<dbReference type="Pfam" id="PF07749">
    <property type="entry name" value="ERp29"/>
    <property type="match status" value="1"/>
</dbReference>
<dbReference type="FunCoup" id="A0A1S3J0H1">
    <property type="interactions" value="686"/>
</dbReference>
<dbReference type="InParanoid" id="A0A1S3J0H1"/>
<keyword evidence="3" id="KW-0732">Signal</keyword>
<feature type="domain" description="Endoplasmic reticulum resident protein 29 C-terminal" evidence="4">
    <location>
        <begin position="148"/>
        <end position="241"/>
    </location>
</feature>
<name>A0A1S3J0H1_LINAN</name>
<protein>
    <recommendedName>
        <fullName evidence="1">Endoplasmic reticulum resident protein 29</fullName>
    </recommendedName>
</protein>
<dbReference type="PANTHER" id="PTHR12211">
    <property type="entry name" value="ENDOPLASMIC RETICULUM PROTEIN ERP29"/>
    <property type="match status" value="1"/>
</dbReference>
<dbReference type="CDD" id="cd00238">
    <property type="entry name" value="ERp29c"/>
    <property type="match status" value="1"/>
</dbReference>
<dbReference type="FunFam" id="3.40.30.10:FF:000133">
    <property type="entry name" value="Endoplasmic reticulum resident protein 29"/>
    <property type="match status" value="1"/>
</dbReference>
<evidence type="ECO:0000259" key="4">
    <source>
        <dbReference type="Pfam" id="PF07749"/>
    </source>
</evidence>
<dbReference type="InterPro" id="IPR012883">
    <property type="entry name" value="ERp29_N"/>
</dbReference>
<dbReference type="InterPro" id="IPR011679">
    <property type="entry name" value="ERp29_C"/>
</dbReference>
<dbReference type="GeneID" id="106169011"/>
<keyword evidence="2" id="KW-0256">Endoplasmic reticulum</keyword>
<dbReference type="RefSeq" id="XP_013403746.1">
    <property type="nucleotide sequence ID" value="XM_013548292.1"/>
</dbReference>
<evidence type="ECO:0000313" key="6">
    <source>
        <dbReference type="Proteomes" id="UP000085678"/>
    </source>
</evidence>
<organism evidence="6 7">
    <name type="scientific">Lingula anatina</name>
    <name type="common">Brachiopod</name>
    <name type="synonym">Lingula unguis</name>
    <dbReference type="NCBI Taxonomy" id="7574"/>
    <lineage>
        <taxon>Eukaryota</taxon>
        <taxon>Metazoa</taxon>
        <taxon>Spiralia</taxon>
        <taxon>Lophotrochozoa</taxon>
        <taxon>Brachiopoda</taxon>
        <taxon>Linguliformea</taxon>
        <taxon>Lingulata</taxon>
        <taxon>Lingulida</taxon>
        <taxon>Linguloidea</taxon>
        <taxon>Lingulidae</taxon>
        <taxon>Lingula</taxon>
    </lineage>
</organism>
<dbReference type="FunFam" id="1.20.1150.12:FF:000001">
    <property type="entry name" value="Endoplasmic reticulum resident protein 29"/>
    <property type="match status" value="1"/>
</dbReference>
<dbReference type="Gene3D" id="1.20.1150.12">
    <property type="entry name" value="Endoplasmic reticulum resident protein 29, C-terminal domain"/>
    <property type="match status" value="1"/>
</dbReference>
<evidence type="ECO:0000256" key="1">
    <source>
        <dbReference type="ARBA" id="ARBA00014173"/>
    </source>
</evidence>
<feature type="chain" id="PRO_5010215528" description="Endoplasmic reticulum resident protein 29" evidence="3">
    <location>
        <begin position="24"/>
        <end position="250"/>
    </location>
</feature>
<gene>
    <name evidence="7" type="primary">LOC106169011</name>
</gene>
<dbReference type="Pfam" id="PF07912">
    <property type="entry name" value="ERp29_N"/>
    <property type="match status" value="1"/>
</dbReference>
<dbReference type="AlphaFoldDB" id="A0A1S3J0H1"/>